<comment type="caution">
    <text evidence="3">The sequence shown here is derived from an EMBL/GenBank/DDBJ whole genome shotgun (WGS) entry which is preliminary data.</text>
</comment>
<organism evidence="3 4">
    <name type="scientific">Streptomyces chengmaiensis</name>
    <dbReference type="NCBI Taxonomy" id="3040919"/>
    <lineage>
        <taxon>Bacteria</taxon>
        <taxon>Bacillati</taxon>
        <taxon>Actinomycetota</taxon>
        <taxon>Actinomycetes</taxon>
        <taxon>Kitasatosporales</taxon>
        <taxon>Streptomycetaceae</taxon>
        <taxon>Streptomyces</taxon>
    </lineage>
</organism>
<dbReference type="EMBL" id="JARWBG010000038">
    <property type="protein sequence ID" value="MDH2392191.1"/>
    <property type="molecule type" value="Genomic_DNA"/>
</dbReference>
<evidence type="ECO:0000313" key="4">
    <source>
        <dbReference type="Proteomes" id="UP001223144"/>
    </source>
</evidence>
<protein>
    <submittedName>
        <fullName evidence="3">Uncharacterized protein</fullName>
    </submittedName>
</protein>
<dbReference type="RefSeq" id="WP_279931211.1">
    <property type="nucleotide sequence ID" value="NZ_JARWBG010000038.1"/>
</dbReference>
<feature type="transmembrane region" description="Helical" evidence="2">
    <location>
        <begin position="51"/>
        <end position="69"/>
    </location>
</feature>
<keyword evidence="2" id="KW-1133">Transmembrane helix</keyword>
<evidence type="ECO:0000313" key="3">
    <source>
        <dbReference type="EMBL" id="MDH2392191.1"/>
    </source>
</evidence>
<accession>A0ABT6HV36</accession>
<evidence type="ECO:0000256" key="2">
    <source>
        <dbReference type="SAM" id="Phobius"/>
    </source>
</evidence>
<name>A0ABT6HV36_9ACTN</name>
<feature type="compositionally biased region" description="Gly residues" evidence="1">
    <location>
        <begin position="85"/>
        <end position="100"/>
    </location>
</feature>
<keyword evidence="2" id="KW-0812">Transmembrane</keyword>
<dbReference type="Proteomes" id="UP001223144">
    <property type="component" value="Unassembled WGS sequence"/>
</dbReference>
<sequence>MHDTVILAAGWIQTGTGLGNDIKDLIFNVAIPVLCGAFVVIVGFKTKAPGPTIMAVIFAAIVWGGSANMDTLKDKTTEDITQYDGGNGGAGGQLTGPGDM</sequence>
<feature type="region of interest" description="Disordered" evidence="1">
    <location>
        <begin position="78"/>
        <end position="100"/>
    </location>
</feature>
<keyword evidence="4" id="KW-1185">Reference proteome</keyword>
<keyword evidence="2" id="KW-0472">Membrane</keyword>
<gene>
    <name evidence="3" type="ORF">QCN29_26095</name>
</gene>
<evidence type="ECO:0000256" key="1">
    <source>
        <dbReference type="SAM" id="MobiDB-lite"/>
    </source>
</evidence>
<feature type="transmembrane region" description="Helical" evidence="2">
    <location>
        <begin position="25"/>
        <end position="44"/>
    </location>
</feature>
<reference evidence="3 4" key="1">
    <citation type="submission" date="2023-04" db="EMBL/GenBank/DDBJ databases">
        <title>Streptomyces chengmaiensis sp. nov. isolated from the stem of mangrove plant in Hainan.</title>
        <authorList>
            <person name="Huang X."/>
            <person name="Zhou S."/>
            <person name="Chu X."/>
            <person name="Xie Y."/>
            <person name="Lin Y."/>
        </authorList>
    </citation>
    <scope>NUCLEOTIDE SEQUENCE [LARGE SCALE GENOMIC DNA]</scope>
    <source>
        <strain evidence="3 4">HNM0663</strain>
    </source>
</reference>
<proteinExistence type="predicted"/>